<dbReference type="Proteomes" id="UP001370490">
    <property type="component" value="Unassembled WGS sequence"/>
</dbReference>
<proteinExistence type="predicted"/>
<gene>
    <name evidence="3" type="ORF">RJ641_001108</name>
</gene>
<protein>
    <submittedName>
        <fullName evidence="3">Copper amine oxidase, N2-terminal</fullName>
    </submittedName>
</protein>
<sequence>MGTEIAESLLRFMVLIVCGLLLILILGQYPCAPSEKAPWWCTFKDLFESSTPKVFINPICHQTHNHATDVPHHPLDALTLTELNQVRTIILSHRLFNTASSYSLQSVVLEEPPKPLVLRWTENEPMLPRKASAIAIVDGKSHVLTVDLSINQGSGYGENEERDVQRDDVGAVRAVYGSDRGVAILDGGTLRVPSLAYQ</sequence>
<evidence type="ECO:0000259" key="2">
    <source>
        <dbReference type="Pfam" id="PF02727"/>
    </source>
</evidence>
<dbReference type="SUPFAM" id="SSF54416">
    <property type="entry name" value="Amine oxidase N-terminal region"/>
    <property type="match status" value="1"/>
</dbReference>
<feature type="domain" description="Copper amine oxidase N2-terminal" evidence="2">
    <location>
        <begin position="73"/>
        <end position="150"/>
    </location>
</feature>
<comment type="caution">
    <text evidence="3">The sequence shown here is derived from an EMBL/GenBank/DDBJ whole genome shotgun (WGS) entry which is preliminary data.</text>
</comment>
<keyword evidence="4" id="KW-1185">Reference proteome</keyword>
<keyword evidence="1" id="KW-0472">Membrane</keyword>
<dbReference type="GO" id="GO:0009308">
    <property type="term" value="P:amine metabolic process"/>
    <property type="evidence" value="ECO:0007669"/>
    <property type="project" value="InterPro"/>
</dbReference>
<dbReference type="InterPro" id="IPR016182">
    <property type="entry name" value="Cu_amine_oxidase_N-reg"/>
</dbReference>
<reference evidence="3 4" key="1">
    <citation type="submission" date="2023-12" db="EMBL/GenBank/DDBJ databases">
        <title>A high-quality genome assembly for Dillenia turbinata (Dilleniales).</title>
        <authorList>
            <person name="Chanderbali A."/>
        </authorList>
    </citation>
    <scope>NUCLEOTIDE SEQUENCE [LARGE SCALE GENOMIC DNA]</scope>
    <source>
        <strain evidence="3">LSX21</strain>
        <tissue evidence="3">Leaf</tissue>
    </source>
</reference>
<accession>A0AAN8W9I3</accession>
<keyword evidence="1" id="KW-1133">Transmembrane helix</keyword>
<dbReference type="EMBL" id="JBAMMX010000001">
    <property type="protein sequence ID" value="KAK6947635.1"/>
    <property type="molecule type" value="Genomic_DNA"/>
</dbReference>
<evidence type="ECO:0000313" key="4">
    <source>
        <dbReference type="Proteomes" id="UP001370490"/>
    </source>
</evidence>
<dbReference type="GO" id="GO:0005507">
    <property type="term" value="F:copper ion binding"/>
    <property type="evidence" value="ECO:0007669"/>
    <property type="project" value="InterPro"/>
</dbReference>
<dbReference type="Gene3D" id="3.10.450.40">
    <property type="match status" value="1"/>
</dbReference>
<dbReference type="Pfam" id="PF02727">
    <property type="entry name" value="Cu_amine_oxidN2"/>
    <property type="match status" value="1"/>
</dbReference>
<organism evidence="3 4">
    <name type="scientific">Dillenia turbinata</name>
    <dbReference type="NCBI Taxonomy" id="194707"/>
    <lineage>
        <taxon>Eukaryota</taxon>
        <taxon>Viridiplantae</taxon>
        <taxon>Streptophyta</taxon>
        <taxon>Embryophyta</taxon>
        <taxon>Tracheophyta</taxon>
        <taxon>Spermatophyta</taxon>
        <taxon>Magnoliopsida</taxon>
        <taxon>eudicotyledons</taxon>
        <taxon>Gunneridae</taxon>
        <taxon>Pentapetalae</taxon>
        <taxon>Dilleniales</taxon>
        <taxon>Dilleniaceae</taxon>
        <taxon>Dillenia</taxon>
    </lineage>
</organism>
<evidence type="ECO:0000313" key="3">
    <source>
        <dbReference type="EMBL" id="KAK6947635.1"/>
    </source>
</evidence>
<dbReference type="GO" id="GO:0048038">
    <property type="term" value="F:quinone binding"/>
    <property type="evidence" value="ECO:0007669"/>
    <property type="project" value="InterPro"/>
</dbReference>
<dbReference type="GO" id="GO:0008131">
    <property type="term" value="F:primary methylamine oxidase activity"/>
    <property type="evidence" value="ECO:0007669"/>
    <property type="project" value="InterPro"/>
</dbReference>
<keyword evidence="1" id="KW-0812">Transmembrane</keyword>
<evidence type="ECO:0000256" key="1">
    <source>
        <dbReference type="SAM" id="Phobius"/>
    </source>
</evidence>
<name>A0AAN8W9I3_9MAGN</name>
<feature type="transmembrane region" description="Helical" evidence="1">
    <location>
        <begin position="12"/>
        <end position="29"/>
    </location>
</feature>
<dbReference type="AlphaFoldDB" id="A0AAN8W9I3"/>
<dbReference type="InterPro" id="IPR015800">
    <property type="entry name" value="Cu_amine_oxidase_N2"/>
</dbReference>